<dbReference type="Proteomes" id="UP001589844">
    <property type="component" value="Unassembled WGS sequence"/>
</dbReference>
<evidence type="ECO:0000313" key="1">
    <source>
        <dbReference type="EMBL" id="MFC0351388.1"/>
    </source>
</evidence>
<keyword evidence="2" id="KW-1185">Reference proteome</keyword>
<dbReference type="RefSeq" id="WP_390214008.1">
    <property type="nucleotide sequence ID" value="NZ_JBHLXJ010000018.1"/>
</dbReference>
<dbReference type="SUPFAM" id="SSF82185">
    <property type="entry name" value="Histone H3 K4-specific methyltransferase SET7/9 N-terminal domain"/>
    <property type="match status" value="1"/>
</dbReference>
<name>A0ABV6IHS4_9BURK</name>
<dbReference type="Gene3D" id="3.90.930.1">
    <property type="match status" value="2"/>
</dbReference>
<dbReference type="EMBL" id="JBHLXJ010000018">
    <property type="protein sequence ID" value="MFC0351388.1"/>
    <property type="molecule type" value="Genomic_DNA"/>
</dbReference>
<proteinExistence type="predicted"/>
<organism evidence="1 2">
    <name type="scientific">Undibacterium danionis</name>
    <dbReference type="NCBI Taxonomy" id="1812100"/>
    <lineage>
        <taxon>Bacteria</taxon>
        <taxon>Pseudomonadati</taxon>
        <taxon>Pseudomonadota</taxon>
        <taxon>Betaproteobacteria</taxon>
        <taxon>Burkholderiales</taxon>
        <taxon>Oxalobacteraceae</taxon>
        <taxon>Undibacterium</taxon>
    </lineage>
</organism>
<reference evidence="1 2" key="1">
    <citation type="submission" date="2024-09" db="EMBL/GenBank/DDBJ databases">
        <authorList>
            <person name="Sun Q."/>
            <person name="Mori K."/>
        </authorList>
    </citation>
    <scope>NUCLEOTIDE SEQUENCE [LARGE SCALE GENOMIC DNA]</scope>
    <source>
        <strain evidence="1 2">CCM 8677</strain>
    </source>
</reference>
<gene>
    <name evidence="1" type="ORF">ACFFJH_16330</name>
</gene>
<evidence type="ECO:0000313" key="2">
    <source>
        <dbReference type="Proteomes" id="UP001589844"/>
    </source>
</evidence>
<accession>A0ABV6IHS4</accession>
<comment type="caution">
    <text evidence="1">The sequence shown here is derived from an EMBL/GenBank/DDBJ whole genome shotgun (WGS) entry which is preliminary data.</text>
</comment>
<sequence length="410" mass="46633">MKIALKHLTICISLFISSFISLVISSFISLTLSAPSFAYVIEDCTLNGKSVSMYNGATTAGKTGIIICKDRENGQMTSQREIKAGKIYGLYRHYQNGVLTLEYTDTENGQRNGVTRKYAPNKQLIQEETEVMGKRQGLQREWFPDGTLKKVEWIADDRPPASVHYTQKSALNSLSCSNKALLAPHVDDATLCGFKSKAVTHTYYNEEGQKRATETILAGVIQQAISFDTSTGKIRNTMELKANQMTETGFFENGNKQYENVINTAEKNRAFVRKSVFYENGSKKQEQIFDMLDIEGKRRNFMSSETQFFQNGQMRQQQVFTLENGNYFKEVKSFNDKGSLSSQAKYQQLGSYNNRPVGIHKIFFEDGKISHEDHYDKNGKLFRQKRWDENATLLSDDEVFEDGSRKAFSK</sequence>
<dbReference type="InterPro" id="IPR011652">
    <property type="entry name" value="MORN_2"/>
</dbReference>
<protein>
    <submittedName>
        <fullName evidence="1">Toxin-antitoxin system YwqK family antitoxin</fullName>
    </submittedName>
</protein>
<dbReference type="Pfam" id="PF07661">
    <property type="entry name" value="MORN_2"/>
    <property type="match status" value="1"/>
</dbReference>